<comment type="caution">
    <text evidence="11">The sequence shown here is derived from an EMBL/GenBank/DDBJ whole genome shotgun (WGS) entry which is preliminary data.</text>
</comment>
<reference evidence="11 12" key="1">
    <citation type="journal article" date="2019" name="Appl. Microbiol. Biotechnol.">
        <title>Uncovering carbohydrate metabolism through a genotype-phenotype association study of 56 lactic acid bacteria genomes.</title>
        <authorList>
            <person name="Buron-Moles G."/>
            <person name="Chailyan A."/>
            <person name="Dolejs I."/>
            <person name="Forster J."/>
            <person name="Miks M.H."/>
        </authorList>
    </citation>
    <scope>NUCLEOTIDE SEQUENCE [LARGE SCALE GENOMIC DNA]</scope>
    <source>
        <strain evidence="11 12">ATCC 49373</strain>
    </source>
</reference>
<dbReference type="InterPro" id="IPR027417">
    <property type="entry name" value="P-loop_NTPase"/>
</dbReference>
<keyword evidence="4" id="KW-0547">Nucleotide-binding</keyword>
<dbReference type="PROSITE" id="PS50893">
    <property type="entry name" value="ABC_TRANSPORTER_2"/>
    <property type="match status" value="1"/>
</dbReference>
<organism evidence="11 12">
    <name type="scientific">Secundilactobacillus malefermentans</name>
    <dbReference type="NCBI Taxonomy" id="176292"/>
    <lineage>
        <taxon>Bacteria</taxon>
        <taxon>Bacillati</taxon>
        <taxon>Bacillota</taxon>
        <taxon>Bacilli</taxon>
        <taxon>Lactobacillales</taxon>
        <taxon>Lactobacillaceae</taxon>
        <taxon>Secundilactobacillus</taxon>
    </lineage>
</organism>
<evidence type="ECO:0000256" key="8">
    <source>
        <dbReference type="SAM" id="Phobius"/>
    </source>
</evidence>
<dbReference type="RefSeq" id="WP_010620376.1">
    <property type="nucleotide sequence ID" value="NZ_PUFO01000093.1"/>
</dbReference>
<evidence type="ECO:0008006" key="13">
    <source>
        <dbReference type="Google" id="ProtNLM"/>
    </source>
</evidence>
<name>A0A4R5NFZ1_9LACO</name>
<protein>
    <recommendedName>
        <fullName evidence="13">ABC transporter</fullName>
    </recommendedName>
</protein>
<evidence type="ECO:0000256" key="3">
    <source>
        <dbReference type="ARBA" id="ARBA00022692"/>
    </source>
</evidence>
<dbReference type="OrthoDB" id="9770415at2"/>
<sequence length="631" mass="69914">MQRARVAGRGKIEGSAWKILWRLLRYIFQESHFALFVAFFSIIISSAAAVIGTMFIQQLIDDYITPLTKAANPNFAPLLNMIILMGAVYLLGVLGTLLYTQVMIMTGQRLQKRVRDDMFTHMQKLPLRYFDSNDYGDIMSRFTNDADTLRQMIEQSLPMLVNSVFNVAFTLTAMIILSPLLTVISLVVFALSIFVVRSLTAKSSKYFRLQQKATGNINGYIEEMLNGQKVVKVFSHEEQAKAGFDKRNDALREDASRANGLSTMLFPIMGNVGNILYVLIAVVGGYIAVNHPALLTLGAIAAFLQLSRSFSQPIAAITMQLNVIIMGLAGAQRIFQLFDEPVEQDSGTVSLVSVAVAEDGTLTETANRTDHWGWKRVDEHGNVTLTRVRGHIQFKDVNFSYDGKNQILHHITIEANPGEKMALVGETGAGKTTITNMLNRFYDISSGQITYDGIDINQIQKASLRLSMGMVLQDTNLFTASVRDNIRYGRLNATDAEVEEAAKLANADGFIRNLPNGYDTVIDGSGSDLSQGQRQLLSIARAAVADPPVMIMDEATSSIDTRTEKMVQTGMDNLMKNRTTFVIAHRLSTIHNSDDIMVLEDGKIIEEGDHDQLIAKQGKYYELYTGKAELG</sequence>
<dbReference type="InterPro" id="IPR011527">
    <property type="entry name" value="ABC1_TM_dom"/>
</dbReference>
<accession>A0A4R5NFZ1</accession>
<evidence type="ECO:0000256" key="2">
    <source>
        <dbReference type="ARBA" id="ARBA00022448"/>
    </source>
</evidence>
<dbReference type="SMART" id="SM00382">
    <property type="entry name" value="AAA"/>
    <property type="match status" value="1"/>
</dbReference>
<dbReference type="CDD" id="cd18547">
    <property type="entry name" value="ABC_6TM_Tm288_like"/>
    <property type="match status" value="1"/>
</dbReference>
<evidence type="ECO:0000256" key="5">
    <source>
        <dbReference type="ARBA" id="ARBA00022840"/>
    </source>
</evidence>
<dbReference type="Gene3D" id="3.40.50.300">
    <property type="entry name" value="P-loop containing nucleotide triphosphate hydrolases"/>
    <property type="match status" value="1"/>
</dbReference>
<dbReference type="Proteomes" id="UP000294854">
    <property type="component" value="Unassembled WGS sequence"/>
</dbReference>
<dbReference type="GO" id="GO:0005524">
    <property type="term" value="F:ATP binding"/>
    <property type="evidence" value="ECO:0007669"/>
    <property type="project" value="UniProtKB-KW"/>
</dbReference>
<dbReference type="Pfam" id="PF00664">
    <property type="entry name" value="ABC_membrane"/>
    <property type="match status" value="1"/>
</dbReference>
<dbReference type="Gene3D" id="1.20.1560.10">
    <property type="entry name" value="ABC transporter type 1, transmembrane domain"/>
    <property type="match status" value="1"/>
</dbReference>
<keyword evidence="3 8" id="KW-0812">Transmembrane</keyword>
<dbReference type="GO" id="GO:0140359">
    <property type="term" value="F:ABC-type transporter activity"/>
    <property type="evidence" value="ECO:0007669"/>
    <property type="project" value="InterPro"/>
</dbReference>
<dbReference type="Pfam" id="PF00005">
    <property type="entry name" value="ABC_tran"/>
    <property type="match status" value="1"/>
</dbReference>
<dbReference type="STRING" id="1122149.FD44_GL001437"/>
<feature type="domain" description="ABC transporter" evidence="9">
    <location>
        <begin position="392"/>
        <end position="626"/>
    </location>
</feature>
<feature type="domain" description="ABC transmembrane type-1" evidence="10">
    <location>
        <begin position="36"/>
        <end position="326"/>
    </location>
</feature>
<evidence type="ECO:0000256" key="7">
    <source>
        <dbReference type="ARBA" id="ARBA00023136"/>
    </source>
</evidence>
<evidence type="ECO:0000256" key="1">
    <source>
        <dbReference type="ARBA" id="ARBA00004651"/>
    </source>
</evidence>
<dbReference type="EMBL" id="PUFO01000093">
    <property type="protein sequence ID" value="TDG72974.1"/>
    <property type="molecule type" value="Genomic_DNA"/>
</dbReference>
<keyword evidence="2" id="KW-0813">Transport</keyword>
<dbReference type="AlphaFoldDB" id="A0A4R5NFZ1"/>
<dbReference type="PANTHER" id="PTHR24221">
    <property type="entry name" value="ATP-BINDING CASSETTE SUB-FAMILY B"/>
    <property type="match status" value="1"/>
</dbReference>
<evidence type="ECO:0000313" key="12">
    <source>
        <dbReference type="Proteomes" id="UP000294854"/>
    </source>
</evidence>
<evidence type="ECO:0000256" key="6">
    <source>
        <dbReference type="ARBA" id="ARBA00022989"/>
    </source>
</evidence>
<feature type="transmembrane region" description="Helical" evidence="8">
    <location>
        <begin position="275"/>
        <end position="304"/>
    </location>
</feature>
<feature type="transmembrane region" description="Helical" evidence="8">
    <location>
        <begin position="76"/>
        <end position="99"/>
    </location>
</feature>
<dbReference type="InterPro" id="IPR036640">
    <property type="entry name" value="ABC1_TM_sf"/>
</dbReference>
<proteinExistence type="predicted"/>
<gene>
    <name evidence="11" type="ORF">C5L31_001477</name>
</gene>
<dbReference type="InterPro" id="IPR039421">
    <property type="entry name" value="Type_1_exporter"/>
</dbReference>
<comment type="subcellular location">
    <subcellularLocation>
        <location evidence="1">Cell membrane</location>
        <topology evidence="1">Multi-pass membrane protein</topology>
    </subcellularLocation>
</comment>
<dbReference type="PANTHER" id="PTHR24221:SF499">
    <property type="entry name" value="FATTY ACID ABC TRANSPORTER ATP-BINDING_PERMEASE PROTEIN"/>
    <property type="match status" value="1"/>
</dbReference>
<dbReference type="SUPFAM" id="SSF90123">
    <property type="entry name" value="ABC transporter transmembrane region"/>
    <property type="match status" value="1"/>
</dbReference>
<feature type="transmembrane region" description="Helical" evidence="8">
    <location>
        <begin position="183"/>
        <end position="200"/>
    </location>
</feature>
<evidence type="ECO:0000259" key="10">
    <source>
        <dbReference type="PROSITE" id="PS50929"/>
    </source>
</evidence>
<evidence type="ECO:0000313" key="11">
    <source>
        <dbReference type="EMBL" id="TDG72974.1"/>
    </source>
</evidence>
<dbReference type="InterPro" id="IPR003439">
    <property type="entry name" value="ABC_transporter-like_ATP-bd"/>
</dbReference>
<keyword evidence="7 8" id="KW-0472">Membrane</keyword>
<dbReference type="PROSITE" id="PS50929">
    <property type="entry name" value="ABC_TM1F"/>
    <property type="match status" value="1"/>
</dbReference>
<dbReference type="CDD" id="cd03254">
    <property type="entry name" value="ABCC_Glucan_exporter_like"/>
    <property type="match status" value="1"/>
</dbReference>
<dbReference type="SUPFAM" id="SSF52540">
    <property type="entry name" value="P-loop containing nucleoside triphosphate hydrolases"/>
    <property type="match status" value="1"/>
</dbReference>
<evidence type="ECO:0000259" key="9">
    <source>
        <dbReference type="PROSITE" id="PS50893"/>
    </source>
</evidence>
<dbReference type="InterPro" id="IPR003593">
    <property type="entry name" value="AAA+_ATPase"/>
</dbReference>
<feature type="transmembrane region" description="Helical" evidence="8">
    <location>
        <begin position="159"/>
        <end position="177"/>
    </location>
</feature>
<keyword evidence="12" id="KW-1185">Reference proteome</keyword>
<dbReference type="GO" id="GO:0005886">
    <property type="term" value="C:plasma membrane"/>
    <property type="evidence" value="ECO:0007669"/>
    <property type="project" value="UniProtKB-SubCell"/>
</dbReference>
<keyword evidence="6 8" id="KW-1133">Transmembrane helix</keyword>
<dbReference type="PROSITE" id="PS00211">
    <property type="entry name" value="ABC_TRANSPORTER_1"/>
    <property type="match status" value="1"/>
</dbReference>
<dbReference type="FunFam" id="3.40.50.300:FF:000287">
    <property type="entry name" value="Multidrug ABC transporter ATP-binding protein"/>
    <property type="match status" value="1"/>
</dbReference>
<feature type="transmembrane region" description="Helical" evidence="8">
    <location>
        <begin position="33"/>
        <end position="56"/>
    </location>
</feature>
<dbReference type="InterPro" id="IPR017871">
    <property type="entry name" value="ABC_transporter-like_CS"/>
</dbReference>
<dbReference type="GO" id="GO:0016887">
    <property type="term" value="F:ATP hydrolysis activity"/>
    <property type="evidence" value="ECO:0007669"/>
    <property type="project" value="InterPro"/>
</dbReference>
<keyword evidence="5" id="KW-0067">ATP-binding</keyword>
<evidence type="ECO:0000256" key="4">
    <source>
        <dbReference type="ARBA" id="ARBA00022741"/>
    </source>
</evidence>